<evidence type="ECO:0000313" key="4">
    <source>
        <dbReference type="Proteomes" id="UP000054047"/>
    </source>
</evidence>
<dbReference type="InterPro" id="IPR043502">
    <property type="entry name" value="DNA/RNA_pol_sf"/>
</dbReference>
<dbReference type="OrthoDB" id="5850509at2759"/>
<dbReference type="Proteomes" id="UP000054047">
    <property type="component" value="Unassembled WGS sequence"/>
</dbReference>
<dbReference type="SUPFAM" id="SSF56672">
    <property type="entry name" value="DNA/RNA polymerases"/>
    <property type="match status" value="1"/>
</dbReference>
<dbReference type="EC" id="2.7.7.49" evidence="1"/>
<dbReference type="PANTHER" id="PTHR37984">
    <property type="entry name" value="PROTEIN CBG26694"/>
    <property type="match status" value="1"/>
</dbReference>
<dbReference type="PANTHER" id="PTHR37984:SF5">
    <property type="entry name" value="PROTEIN NYNRIN-LIKE"/>
    <property type="match status" value="1"/>
</dbReference>
<dbReference type="GO" id="GO:0015074">
    <property type="term" value="P:DNA integration"/>
    <property type="evidence" value="ECO:0007669"/>
    <property type="project" value="InterPro"/>
</dbReference>
<evidence type="ECO:0000313" key="3">
    <source>
        <dbReference type="EMBL" id="KIH67533.1"/>
    </source>
</evidence>
<dbReference type="InterPro" id="IPR050951">
    <property type="entry name" value="Retrovirus_Pol_polyprotein"/>
</dbReference>
<accession>A0A0C2DCF4</accession>
<reference evidence="3 4" key="1">
    <citation type="submission" date="2013-12" db="EMBL/GenBank/DDBJ databases">
        <title>Draft genome of the parsitic nematode Ancylostoma duodenale.</title>
        <authorList>
            <person name="Mitreva M."/>
        </authorList>
    </citation>
    <scope>NUCLEOTIDE SEQUENCE [LARGE SCALE GENOMIC DNA]</scope>
    <source>
        <strain evidence="3 4">Zhejiang</strain>
    </source>
</reference>
<dbReference type="Gene3D" id="3.30.420.10">
    <property type="entry name" value="Ribonuclease H-like superfamily/Ribonuclease H"/>
    <property type="match status" value="1"/>
</dbReference>
<keyword evidence="4" id="KW-1185">Reference proteome</keyword>
<dbReference type="GO" id="GO:0042575">
    <property type="term" value="C:DNA polymerase complex"/>
    <property type="evidence" value="ECO:0007669"/>
    <property type="project" value="UniProtKB-ARBA"/>
</dbReference>
<dbReference type="AlphaFoldDB" id="A0A0C2DCF4"/>
<dbReference type="InterPro" id="IPR041588">
    <property type="entry name" value="Integrase_H2C2"/>
</dbReference>
<gene>
    <name evidence="3" type="ORF">ANCDUO_02135</name>
</gene>
<protein>
    <recommendedName>
        <fullName evidence="1">RNA-directed DNA polymerase</fullName>
        <ecNumber evidence="1">2.7.7.49</ecNumber>
    </recommendedName>
</protein>
<evidence type="ECO:0000259" key="2">
    <source>
        <dbReference type="PROSITE" id="PS50994"/>
    </source>
</evidence>
<name>A0A0C2DCF4_9BILA</name>
<dbReference type="Gene3D" id="1.10.340.70">
    <property type="match status" value="1"/>
</dbReference>
<dbReference type="InterPro" id="IPR001584">
    <property type="entry name" value="Integrase_cat-core"/>
</dbReference>
<dbReference type="GO" id="GO:0003964">
    <property type="term" value="F:RNA-directed DNA polymerase activity"/>
    <property type="evidence" value="ECO:0007669"/>
    <property type="project" value="UniProtKB-EC"/>
</dbReference>
<dbReference type="GO" id="GO:0003676">
    <property type="term" value="F:nucleic acid binding"/>
    <property type="evidence" value="ECO:0007669"/>
    <property type="project" value="InterPro"/>
</dbReference>
<evidence type="ECO:0000256" key="1">
    <source>
        <dbReference type="ARBA" id="ARBA00012493"/>
    </source>
</evidence>
<sequence>MMVAEVKADQNDEVAMELKKTYPEVFEGGLGLCTKEKADLQLVGDVRPVFKACRPVPHAAVEAVEKELDRLLEMKVTAPVTHNEWAAPIVCVRKSNGKLRMCADFSTGLNKALESFDYPLPVPEDIFATLNGGAYVNTTKFGQADGLSRLMRKHQVENEDIVIAAVENDVCTLLKECIRRLPVTATDVESYTKSDPVLRKVISCVKNGKWPKVNQKLAHFQNRRETLSVVGGCLMSGERVVIPPELRSKVLKELHIGHPGIVRMKKLARSYVYWPNIDSDCEDMVRRCTNCQEAAKNPTKVPLKTWPSPTRVWQRVHVDFAGPLEGIYYLVVVDAFSKWPEMIGMSNISATKTVKALKSLFARYGLPQTIVSDNGHG</sequence>
<dbReference type="Gene3D" id="3.10.10.10">
    <property type="entry name" value="HIV Type 1 Reverse Transcriptase, subunit A, domain 1"/>
    <property type="match status" value="1"/>
</dbReference>
<dbReference type="EMBL" id="KN726661">
    <property type="protein sequence ID" value="KIH67533.1"/>
    <property type="molecule type" value="Genomic_DNA"/>
</dbReference>
<dbReference type="Pfam" id="PF17921">
    <property type="entry name" value="Integrase_H2C2"/>
    <property type="match status" value="1"/>
</dbReference>
<feature type="domain" description="Integrase catalytic" evidence="2">
    <location>
        <begin position="305"/>
        <end position="377"/>
    </location>
</feature>
<dbReference type="InterPro" id="IPR012337">
    <property type="entry name" value="RNaseH-like_sf"/>
</dbReference>
<dbReference type="PROSITE" id="PS50994">
    <property type="entry name" value="INTEGRASE"/>
    <property type="match status" value="1"/>
</dbReference>
<dbReference type="FunFam" id="1.10.340.70:FF:000003">
    <property type="entry name" value="Protein CBG25708"/>
    <property type="match status" value="1"/>
</dbReference>
<organism evidence="3 4">
    <name type="scientific">Ancylostoma duodenale</name>
    <dbReference type="NCBI Taxonomy" id="51022"/>
    <lineage>
        <taxon>Eukaryota</taxon>
        <taxon>Metazoa</taxon>
        <taxon>Ecdysozoa</taxon>
        <taxon>Nematoda</taxon>
        <taxon>Chromadorea</taxon>
        <taxon>Rhabditida</taxon>
        <taxon>Rhabditina</taxon>
        <taxon>Rhabditomorpha</taxon>
        <taxon>Strongyloidea</taxon>
        <taxon>Ancylostomatidae</taxon>
        <taxon>Ancylostomatinae</taxon>
        <taxon>Ancylostoma</taxon>
    </lineage>
</organism>
<dbReference type="InterPro" id="IPR036397">
    <property type="entry name" value="RNaseH_sf"/>
</dbReference>
<dbReference type="SUPFAM" id="SSF53098">
    <property type="entry name" value="Ribonuclease H-like"/>
    <property type="match status" value="1"/>
</dbReference>
<proteinExistence type="predicted"/>